<accession>A0A9D4EIU3</accession>
<gene>
    <name evidence="1" type="ORF">DPMN_159294</name>
</gene>
<dbReference type="EMBL" id="JAIWYP010000008">
    <property type="protein sequence ID" value="KAH3781464.1"/>
    <property type="molecule type" value="Genomic_DNA"/>
</dbReference>
<name>A0A9D4EIU3_DREPO</name>
<evidence type="ECO:0000313" key="1">
    <source>
        <dbReference type="EMBL" id="KAH3781464.1"/>
    </source>
</evidence>
<reference evidence="1" key="1">
    <citation type="journal article" date="2019" name="bioRxiv">
        <title>The Genome of the Zebra Mussel, Dreissena polymorpha: A Resource for Invasive Species Research.</title>
        <authorList>
            <person name="McCartney M.A."/>
            <person name="Auch B."/>
            <person name="Kono T."/>
            <person name="Mallez S."/>
            <person name="Zhang Y."/>
            <person name="Obille A."/>
            <person name="Becker A."/>
            <person name="Abrahante J.E."/>
            <person name="Garbe J."/>
            <person name="Badalamenti J.P."/>
            <person name="Herman A."/>
            <person name="Mangelson H."/>
            <person name="Liachko I."/>
            <person name="Sullivan S."/>
            <person name="Sone E.D."/>
            <person name="Koren S."/>
            <person name="Silverstein K.A.T."/>
            <person name="Beckman K.B."/>
            <person name="Gohl D.M."/>
        </authorList>
    </citation>
    <scope>NUCLEOTIDE SEQUENCE</scope>
    <source>
        <strain evidence="1">Duluth1</strain>
        <tissue evidence="1">Whole animal</tissue>
    </source>
</reference>
<sequence>MNNKIIGKVLAGDSTYSDCSSETTITKLNAGNAVFVQYHGGIGGLIQVQEDIINSFTGSLLQVV</sequence>
<organism evidence="1 2">
    <name type="scientific">Dreissena polymorpha</name>
    <name type="common">Zebra mussel</name>
    <name type="synonym">Mytilus polymorpha</name>
    <dbReference type="NCBI Taxonomy" id="45954"/>
    <lineage>
        <taxon>Eukaryota</taxon>
        <taxon>Metazoa</taxon>
        <taxon>Spiralia</taxon>
        <taxon>Lophotrochozoa</taxon>
        <taxon>Mollusca</taxon>
        <taxon>Bivalvia</taxon>
        <taxon>Autobranchia</taxon>
        <taxon>Heteroconchia</taxon>
        <taxon>Euheterodonta</taxon>
        <taxon>Imparidentia</taxon>
        <taxon>Neoheterodontei</taxon>
        <taxon>Myida</taxon>
        <taxon>Dreissenoidea</taxon>
        <taxon>Dreissenidae</taxon>
        <taxon>Dreissena</taxon>
    </lineage>
</organism>
<reference evidence="1" key="2">
    <citation type="submission" date="2020-11" db="EMBL/GenBank/DDBJ databases">
        <authorList>
            <person name="McCartney M.A."/>
            <person name="Auch B."/>
            <person name="Kono T."/>
            <person name="Mallez S."/>
            <person name="Becker A."/>
            <person name="Gohl D.M."/>
            <person name="Silverstein K.A.T."/>
            <person name="Koren S."/>
            <person name="Bechman K.B."/>
            <person name="Herman A."/>
            <person name="Abrahante J.E."/>
            <person name="Garbe J."/>
        </authorList>
    </citation>
    <scope>NUCLEOTIDE SEQUENCE</scope>
    <source>
        <strain evidence="1">Duluth1</strain>
        <tissue evidence="1">Whole animal</tissue>
    </source>
</reference>
<protein>
    <submittedName>
        <fullName evidence="1">Uncharacterized protein</fullName>
    </submittedName>
</protein>
<dbReference type="AlphaFoldDB" id="A0A9D4EIU3"/>
<evidence type="ECO:0000313" key="2">
    <source>
        <dbReference type="Proteomes" id="UP000828390"/>
    </source>
</evidence>
<comment type="caution">
    <text evidence="1">The sequence shown here is derived from an EMBL/GenBank/DDBJ whole genome shotgun (WGS) entry which is preliminary data.</text>
</comment>
<dbReference type="Proteomes" id="UP000828390">
    <property type="component" value="Unassembled WGS sequence"/>
</dbReference>
<keyword evidence="2" id="KW-1185">Reference proteome</keyword>
<proteinExistence type="predicted"/>